<sequence>MDATSRYHRPRAQRFSITKSWPLIRHGRRSWEFQDKGQIHLELGDIFIMVTPHRNTLYVCDAETLVEIVQRRNEFTRPREVLEMLNVFSPNISTVSIYMPKEKETAR</sequence>
<name>A0A8H2VT62_9HELO</name>
<evidence type="ECO:0000313" key="1">
    <source>
        <dbReference type="EMBL" id="CAD6443769.1"/>
    </source>
</evidence>
<evidence type="ECO:0000313" key="2">
    <source>
        <dbReference type="Proteomes" id="UP000624404"/>
    </source>
</evidence>
<protein>
    <submittedName>
        <fullName evidence="1">Ed8a539d-7f47-4aae-bcd3-c26c6fbb34e2</fullName>
    </submittedName>
</protein>
<organism evidence="1 2">
    <name type="scientific">Sclerotinia trifoliorum</name>
    <dbReference type="NCBI Taxonomy" id="28548"/>
    <lineage>
        <taxon>Eukaryota</taxon>
        <taxon>Fungi</taxon>
        <taxon>Dikarya</taxon>
        <taxon>Ascomycota</taxon>
        <taxon>Pezizomycotina</taxon>
        <taxon>Leotiomycetes</taxon>
        <taxon>Helotiales</taxon>
        <taxon>Sclerotiniaceae</taxon>
        <taxon>Sclerotinia</taxon>
    </lineage>
</organism>
<comment type="caution">
    <text evidence="1">The sequence shown here is derived from an EMBL/GenBank/DDBJ whole genome shotgun (WGS) entry which is preliminary data.</text>
</comment>
<reference evidence="1" key="1">
    <citation type="submission" date="2020-10" db="EMBL/GenBank/DDBJ databases">
        <authorList>
            <person name="Kusch S."/>
        </authorList>
    </citation>
    <scope>NUCLEOTIDE SEQUENCE</scope>
    <source>
        <strain evidence="1">SwB9</strain>
    </source>
</reference>
<dbReference type="OrthoDB" id="1470350at2759"/>
<proteinExistence type="predicted"/>
<dbReference type="EMBL" id="CAJHIA010000011">
    <property type="protein sequence ID" value="CAD6443769.1"/>
    <property type="molecule type" value="Genomic_DNA"/>
</dbReference>
<dbReference type="Proteomes" id="UP000624404">
    <property type="component" value="Unassembled WGS sequence"/>
</dbReference>
<dbReference type="AlphaFoldDB" id="A0A8H2VT62"/>
<keyword evidence="2" id="KW-1185">Reference proteome</keyword>
<gene>
    <name evidence="1" type="ORF">SCLTRI_LOCUS3564</name>
</gene>
<accession>A0A8H2VT62</accession>